<dbReference type="Proteomes" id="UP001211907">
    <property type="component" value="Unassembled WGS sequence"/>
</dbReference>
<dbReference type="PANTHER" id="PTHR10746">
    <property type="entry name" value="50S RIBOSOMAL PROTEIN L4"/>
    <property type="match status" value="1"/>
</dbReference>
<evidence type="ECO:0000256" key="4">
    <source>
        <dbReference type="ARBA" id="ARBA00040565"/>
    </source>
</evidence>
<evidence type="ECO:0000313" key="7">
    <source>
        <dbReference type="Proteomes" id="UP001211907"/>
    </source>
</evidence>
<evidence type="ECO:0000256" key="3">
    <source>
        <dbReference type="ARBA" id="ARBA00023274"/>
    </source>
</evidence>
<sequence length="281" mass="30191">MECFLRSFKDGGVRGILQLNATVFGGGIVSGLDSGGSGLAGGKLGLGPAGVGLRTDLLHRAMQYETAWRAQGTESSKALGQVRGSTRKPFAQKGRGKARVGTLRTAHFVGGYAAHGPRPGVRAVDIPHKVYNAAIRAALAAKYTQNQLIVVDSLADRDIGLSLDRPEPEFDGDDLSLDNLSLDANDYRPKAALLQRLRALDLVGRKAYFLCGDAEPPASLTRAADLFTNKPRHHPADLLPQERKLLVTSANLISVLPVLENEFLVLDKAAVERLEEMYAVE</sequence>
<dbReference type="InterPro" id="IPR023574">
    <property type="entry name" value="Ribosomal_uL4_dom_sf"/>
</dbReference>
<dbReference type="GO" id="GO:0006412">
    <property type="term" value="P:translation"/>
    <property type="evidence" value="ECO:0007669"/>
    <property type="project" value="InterPro"/>
</dbReference>
<comment type="caution">
    <text evidence="6">The sequence shown here is derived from an EMBL/GenBank/DDBJ whole genome shotgun (WGS) entry which is preliminary data.</text>
</comment>
<dbReference type="Gene3D" id="3.40.1370.10">
    <property type="match status" value="1"/>
</dbReference>
<evidence type="ECO:0000313" key="6">
    <source>
        <dbReference type="EMBL" id="KAJ3088658.1"/>
    </source>
</evidence>
<dbReference type="GO" id="GO:0005840">
    <property type="term" value="C:ribosome"/>
    <property type="evidence" value="ECO:0007669"/>
    <property type="project" value="UniProtKB-KW"/>
</dbReference>
<dbReference type="Pfam" id="PF00573">
    <property type="entry name" value="Ribosomal_L4"/>
    <property type="match status" value="1"/>
</dbReference>
<dbReference type="InterPro" id="IPR002136">
    <property type="entry name" value="Ribosomal_uL4"/>
</dbReference>
<organism evidence="6 7">
    <name type="scientific">Physocladia obscura</name>
    <dbReference type="NCBI Taxonomy" id="109957"/>
    <lineage>
        <taxon>Eukaryota</taxon>
        <taxon>Fungi</taxon>
        <taxon>Fungi incertae sedis</taxon>
        <taxon>Chytridiomycota</taxon>
        <taxon>Chytridiomycota incertae sedis</taxon>
        <taxon>Chytridiomycetes</taxon>
        <taxon>Chytridiales</taxon>
        <taxon>Chytriomycetaceae</taxon>
        <taxon>Physocladia</taxon>
    </lineage>
</organism>
<evidence type="ECO:0000256" key="5">
    <source>
        <dbReference type="SAM" id="MobiDB-lite"/>
    </source>
</evidence>
<accession>A0AAD5SQU4</accession>
<dbReference type="EMBL" id="JADGJH010003813">
    <property type="protein sequence ID" value="KAJ3088658.1"/>
    <property type="molecule type" value="Genomic_DNA"/>
</dbReference>
<dbReference type="SUPFAM" id="SSF52166">
    <property type="entry name" value="Ribosomal protein L4"/>
    <property type="match status" value="1"/>
</dbReference>
<dbReference type="AlphaFoldDB" id="A0AAD5SQU4"/>
<keyword evidence="2" id="KW-0689">Ribosomal protein</keyword>
<reference evidence="6" key="1">
    <citation type="submission" date="2020-05" db="EMBL/GenBank/DDBJ databases">
        <title>Phylogenomic resolution of chytrid fungi.</title>
        <authorList>
            <person name="Stajich J.E."/>
            <person name="Amses K."/>
            <person name="Simmons R."/>
            <person name="Seto K."/>
            <person name="Myers J."/>
            <person name="Bonds A."/>
            <person name="Quandt C.A."/>
            <person name="Barry K."/>
            <person name="Liu P."/>
            <person name="Grigoriev I."/>
            <person name="Longcore J.E."/>
            <person name="James T.Y."/>
        </authorList>
    </citation>
    <scope>NUCLEOTIDE SEQUENCE</scope>
    <source>
        <strain evidence="6">JEL0513</strain>
    </source>
</reference>
<proteinExistence type="inferred from homology"/>
<keyword evidence="7" id="KW-1185">Reference proteome</keyword>
<evidence type="ECO:0000256" key="2">
    <source>
        <dbReference type="ARBA" id="ARBA00022980"/>
    </source>
</evidence>
<dbReference type="InterPro" id="IPR013005">
    <property type="entry name" value="Ribosomal_uL4-like"/>
</dbReference>
<dbReference type="GO" id="GO:0003735">
    <property type="term" value="F:structural constituent of ribosome"/>
    <property type="evidence" value="ECO:0007669"/>
    <property type="project" value="InterPro"/>
</dbReference>
<protein>
    <recommendedName>
        <fullName evidence="4">Large ribosomal subunit protein uL4m</fullName>
    </recommendedName>
</protein>
<comment type="similarity">
    <text evidence="1">Belongs to the universal ribosomal protein uL4 family.</text>
</comment>
<keyword evidence="3" id="KW-0687">Ribonucleoprotein</keyword>
<evidence type="ECO:0000256" key="1">
    <source>
        <dbReference type="ARBA" id="ARBA00010528"/>
    </source>
</evidence>
<dbReference type="PANTHER" id="PTHR10746:SF6">
    <property type="entry name" value="LARGE RIBOSOMAL SUBUNIT PROTEIN UL4M"/>
    <property type="match status" value="1"/>
</dbReference>
<gene>
    <name evidence="6" type="ORF">HK100_007981</name>
</gene>
<dbReference type="GO" id="GO:1990904">
    <property type="term" value="C:ribonucleoprotein complex"/>
    <property type="evidence" value="ECO:0007669"/>
    <property type="project" value="UniProtKB-KW"/>
</dbReference>
<feature type="region of interest" description="Disordered" evidence="5">
    <location>
        <begin position="75"/>
        <end position="96"/>
    </location>
</feature>
<name>A0AAD5SQU4_9FUNG</name>